<keyword evidence="5 6" id="KW-0472">Membrane</keyword>
<evidence type="ECO:0000256" key="2">
    <source>
        <dbReference type="ARBA" id="ARBA00006843"/>
    </source>
</evidence>
<dbReference type="PANTHER" id="PTHR14948">
    <property type="entry name" value="NG5"/>
    <property type="match status" value="1"/>
</dbReference>
<dbReference type="InParanoid" id="A0A7M7PGB0"/>
<dbReference type="GO" id="GO:0016020">
    <property type="term" value="C:membrane"/>
    <property type="evidence" value="ECO:0000318"/>
    <property type="project" value="GO_Central"/>
</dbReference>
<dbReference type="InterPro" id="IPR051423">
    <property type="entry name" value="CD225/Dispanin"/>
</dbReference>
<evidence type="ECO:0000256" key="6">
    <source>
        <dbReference type="SAM" id="Phobius"/>
    </source>
</evidence>
<keyword evidence="8" id="KW-1185">Reference proteome</keyword>
<dbReference type="RefSeq" id="XP_030848862.1">
    <property type="nucleotide sequence ID" value="XM_030993002.1"/>
</dbReference>
<dbReference type="Pfam" id="PF04505">
    <property type="entry name" value="CD225"/>
    <property type="match status" value="1"/>
</dbReference>
<keyword evidence="4 6" id="KW-1133">Transmembrane helix</keyword>
<reference evidence="7" key="2">
    <citation type="submission" date="2021-01" db="UniProtKB">
        <authorList>
            <consortium name="EnsemblMetazoa"/>
        </authorList>
    </citation>
    <scope>IDENTIFICATION</scope>
</reference>
<protein>
    <submittedName>
        <fullName evidence="7">Uncharacterized protein</fullName>
    </submittedName>
</protein>
<dbReference type="InterPro" id="IPR007593">
    <property type="entry name" value="CD225/Dispanin_fam"/>
</dbReference>
<evidence type="ECO:0000313" key="7">
    <source>
        <dbReference type="EnsemblMetazoa" id="XP_030848862"/>
    </source>
</evidence>
<evidence type="ECO:0000256" key="4">
    <source>
        <dbReference type="ARBA" id="ARBA00022989"/>
    </source>
</evidence>
<dbReference type="KEGG" id="spu:105445150"/>
<evidence type="ECO:0000313" key="8">
    <source>
        <dbReference type="Proteomes" id="UP000007110"/>
    </source>
</evidence>
<dbReference type="EnsemblMetazoa" id="XM_030993002">
    <property type="protein sequence ID" value="XP_030848862"/>
    <property type="gene ID" value="LOC105445150"/>
</dbReference>
<feature type="transmembrane region" description="Helical" evidence="6">
    <location>
        <begin position="34"/>
        <end position="54"/>
    </location>
</feature>
<dbReference type="PANTHER" id="PTHR14948:SF44">
    <property type="entry name" value="PROLINE-RICH TRANSMEMBRANE PROTEIN 1-LIKE"/>
    <property type="match status" value="1"/>
</dbReference>
<dbReference type="OMA" id="NIAWIVA"/>
<sequence>MINEVPEYAASPPKPPAHTTVIVRQASPMPDQHLILAIFVTIFCCLPFGLVAVIKASNVKSRYSAGDEAGAEAASRGAKKWATLALVTGLIVNILVIIAILVYYFLFIKAVTEAFSFDD</sequence>
<dbReference type="Proteomes" id="UP000007110">
    <property type="component" value="Unassembled WGS sequence"/>
</dbReference>
<reference evidence="8" key="1">
    <citation type="submission" date="2015-02" db="EMBL/GenBank/DDBJ databases">
        <title>Genome sequencing for Strongylocentrotus purpuratus.</title>
        <authorList>
            <person name="Murali S."/>
            <person name="Liu Y."/>
            <person name="Vee V."/>
            <person name="English A."/>
            <person name="Wang M."/>
            <person name="Skinner E."/>
            <person name="Han Y."/>
            <person name="Muzny D.M."/>
            <person name="Worley K.C."/>
            <person name="Gibbs R.A."/>
        </authorList>
    </citation>
    <scope>NUCLEOTIDE SEQUENCE</scope>
</reference>
<keyword evidence="3 6" id="KW-0812">Transmembrane</keyword>
<name>A0A7M7PGB0_STRPU</name>
<evidence type="ECO:0000256" key="1">
    <source>
        <dbReference type="ARBA" id="ARBA00004370"/>
    </source>
</evidence>
<evidence type="ECO:0000256" key="3">
    <source>
        <dbReference type="ARBA" id="ARBA00022692"/>
    </source>
</evidence>
<comment type="subcellular location">
    <subcellularLocation>
        <location evidence="1">Membrane</location>
    </subcellularLocation>
</comment>
<dbReference type="GeneID" id="105445150"/>
<organism evidence="7 8">
    <name type="scientific">Strongylocentrotus purpuratus</name>
    <name type="common">Purple sea urchin</name>
    <dbReference type="NCBI Taxonomy" id="7668"/>
    <lineage>
        <taxon>Eukaryota</taxon>
        <taxon>Metazoa</taxon>
        <taxon>Echinodermata</taxon>
        <taxon>Eleutherozoa</taxon>
        <taxon>Echinozoa</taxon>
        <taxon>Echinoidea</taxon>
        <taxon>Euechinoidea</taxon>
        <taxon>Echinacea</taxon>
        <taxon>Camarodonta</taxon>
        <taxon>Echinidea</taxon>
        <taxon>Strongylocentrotidae</taxon>
        <taxon>Strongylocentrotus</taxon>
    </lineage>
</organism>
<feature type="transmembrane region" description="Helical" evidence="6">
    <location>
        <begin position="84"/>
        <end position="106"/>
    </location>
</feature>
<accession>A0A7M7PGB0</accession>
<dbReference type="OrthoDB" id="10018862at2759"/>
<dbReference type="AlphaFoldDB" id="A0A7M7PGB0"/>
<comment type="similarity">
    <text evidence="2">Belongs to the CD225/Dispanin family.</text>
</comment>
<proteinExistence type="inferred from homology"/>
<evidence type="ECO:0000256" key="5">
    <source>
        <dbReference type="ARBA" id="ARBA00023136"/>
    </source>
</evidence>